<organism evidence="1">
    <name type="scientific">Timema shepardi</name>
    <name type="common">Walking stick</name>
    <dbReference type="NCBI Taxonomy" id="629360"/>
    <lineage>
        <taxon>Eukaryota</taxon>
        <taxon>Metazoa</taxon>
        <taxon>Ecdysozoa</taxon>
        <taxon>Arthropoda</taxon>
        <taxon>Hexapoda</taxon>
        <taxon>Insecta</taxon>
        <taxon>Pterygota</taxon>
        <taxon>Neoptera</taxon>
        <taxon>Polyneoptera</taxon>
        <taxon>Phasmatodea</taxon>
        <taxon>Timematodea</taxon>
        <taxon>Timematoidea</taxon>
        <taxon>Timematidae</taxon>
        <taxon>Timema</taxon>
    </lineage>
</organism>
<protein>
    <submittedName>
        <fullName evidence="1">Uncharacterized protein</fullName>
    </submittedName>
</protein>
<sequence length="333" mass="37675">MFIAKVTSDHKMGPLWMSLLSTPLIISACFLPEELLSSNNERMISLPEINSTYDACTNSIHNLDVDSKVVTRDGDTNSINNLDGEHKFLDIENDPNINPILVSDMKYKAVTQDENANITQIHRSDMKSKSLIIVEDTDIPKHYSNMKSRDFLQGWEASTPPIQKSPVKSRDVLQEMFSKVGRLVPLQFIKSPVKSRDVLQGWEANTPPIQKSPVKSRAVPLVWNELAESNCSQVLYVGSSQQVEFYFPSSYPRNSYCIVILRGPMEHKLVLMLMDTRTGDHLISCDQDAWTLLHLTDQLRWSHDLRQACSTRLARATMNVDITERAASLISLV</sequence>
<reference evidence="1" key="1">
    <citation type="submission" date="2020-11" db="EMBL/GenBank/DDBJ databases">
        <authorList>
            <person name="Tran Van P."/>
        </authorList>
    </citation>
    <scope>NUCLEOTIDE SEQUENCE</scope>
</reference>
<dbReference type="PROSITE" id="PS51257">
    <property type="entry name" value="PROKAR_LIPOPROTEIN"/>
    <property type="match status" value="1"/>
</dbReference>
<gene>
    <name evidence="1" type="ORF">TSIB3V08_LOCUS11450</name>
</gene>
<dbReference type="EMBL" id="OC009221">
    <property type="protein sequence ID" value="CAD7267445.1"/>
    <property type="molecule type" value="Genomic_DNA"/>
</dbReference>
<name>A0A7R9G571_TIMSH</name>
<accession>A0A7R9G571</accession>
<dbReference type="AlphaFoldDB" id="A0A7R9G571"/>
<evidence type="ECO:0000313" key="1">
    <source>
        <dbReference type="EMBL" id="CAD7267445.1"/>
    </source>
</evidence>
<proteinExistence type="predicted"/>